<dbReference type="SUPFAM" id="SSF56214">
    <property type="entry name" value="4'-phosphopantetheinyl transferase"/>
    <property type="match status" value="2"/>
</dbReference>
<dbReference type="GO" id="GO:0008897">
    <property type="term" value="F:holo-[acyl-carrier-protein] synthase activity"/>
    <property type="evidence" value="ECO:0007669"/>
    <property type="project" value="InterPro"/>
</dbReference>
<evidence type="ECO:0000259" key="3">
    <source>
        <dbReference type="Pfam" id="PF01648"/>
    </source>
</evidence>
<evidence type="ECO:0000256" key="1">
    <source>
        <dbReference type="ARBA" id="ARBA00010990"/>
    </source>
</evidence>
<evidence type="ECO:0000313" key="5">
    <source>
        <dbReference type="EMBL" id="SNS47775.1"/>
    </source>
</evidence>
<proteinExistence type="inferred from homology"/>
<feature type="domain" description="4'-phosphopantetheinyl transferase N-terminal" evidence="4">
    <location>
        <begin position="41"/>
        <end position="120"/>
    </location>
</feature>
<dbReference type="RefSeq" id="WP_089407369.1">
    <property type="nucleotide sequence ID" value="NZ_FZOU01000001.1"/>
</dbReference>
<dbReference type="InterPro" id="IPR055066">
    <property type="entry name" value="AASDHPPT_N"/>
</dbReference>
<dbReference type="InterPro" id="IPR037143">
    <property type="entry name" value="4-PPantetheinyl_Trfase_dom_sf"/>
</dbReference>
<comment type="similarity">
    <text evidence="1">Belongs to the P-Pant transferase superfamily. Gsp/Sfp/HetI/AcpT family.</text>
</comment>
<name>A0A239ESZ9_9BACT</name>
<evidence type="ECO:0000313" key="6">
    <source>
        <dbReference type="Proteomes" id="UP000198356"/>
    </source>
</evidence>
<keyword evidence="6" id="KW-1185">Reference proteome</keyword>
<evidence type="ECO:0000259" key="4">
    <source>
        <dbReference type="Pfam" id="PF22624"/>
    </source>
</evidence>
<dbReference type="InterPro" id="IPR050559">
    <property type="entry name" value="P-Pant_transferase_sf"/>
</dbReference>
<dbReference type="AlphaFoldDB" id="A0A239ESZ9"/>
<dbReference type="InterPro" id="IPR008278">
    <property type="entry name" value="4-PPantetheinyl_Trfase_dom"/>
</dbReference>
<evidence type="ECO:0000256" key="2">
    <source>
        <dbReference type="ARBA" id="ARBA00022679"/>
    </source>
</evidence>
<keyword evidence="2 5" id="KW-0808">Transferase</keyword>
<dbReference type="GO" id="GO:0019878">
    <property type="term" value="P:lysine biosynthetic process via aminoadipic acid"/>
    <property type="evidence" value="ECO:0007669"/>
    <property type="project" value="TreeGrafter"/>
</dbReference>
<organism evidence="5 6">
    <name type="scientific">Granulicella rosea</name>
    <dbReference type="NCBI Taxonomy" id="474952"/>
    <lineage>
        <taxon>Bacteria</taxon>
        <taxon>Pseudomonadati</taxon>
        <taxon>Acidobacteriota</taxon>
        <taxon>Terriglobia</taxon>
        <taxon>Terriglobales</taxon>
        <taxon>Acidobacteriaceae</taxon>
        <taxon>Granulicella</taxon>
    </lineage>
</organism>
<dbReference type="Pfam" id="PF22624">
    <property type="entry name" value="AASDHPPT_N"/>
    <property type="match status" value="1"/>
</dbReference>
<dbReference type="EMBL" id="FZOU01000001">
    <property type="protein sequence ID" value="SNS47775.1"/>
    <property type="molecule type" value="Genomic_DNA"/>
</dbReference>
<reference evidence="5 6" key="1">
    <citation type="submission" date="2017-06" db="EMBL/GenBank/DDBJ databases">
        <authorList>
            <person name="Kim H.J."/>
            <person name="Triplett B.A."/>
        </authorList>
    </citation>
    <scope>NUCLEOTIDE SEQUENCE [LARGE SCALE GENOMIC DNA]</scope>
    <source>
        <strain evidence="5 6">DSM 18704</strain>
    </source>
</reference>
<gene>
    <name evidence="5" type="ORF">SAMN05421770_1011144</name>
</gene>
<accession>A0A239ESZ9</accession>
<dbReference type="Proteomes" id="UP000198356">
    <property type="component" value="Unassembled WGS sequence"/>
</dbReference>
<feature type="domain" description="4'-phosphopantetheinyl transferase" evidence="3">
    <location>
        <begin position="126"/>
        <end position="207"/>
    </location>
</feature>
<dbReference type="GO" id="GO:0000287">
    <property type="term" value="F:magnesium ion binding"/>
    <property type="evidence" value="ECO:0007669"/>
    <property type="project" value="InterPro"/>
</dbReference>
<protein>
    <submittedName>
        <fullName evidence="5">4'-phosphopantetheinyl transferase</fullName>
    </submittedName>
</protein>
<dbReference type="Pfam" id="PF01648">
    <property type="entry name" value="ACPS"/>
    <property type="match status" value="1"/>
</dbReference>
<sequence>MAGAGLESEGWRAPGGLPPLGDDEVQVWQVRLSEALAALPYFASLLNDEERRRAGRYIVEHPRDQFIVARGVLRTLLGHVLGVAPQAVLLTIGEHGKPALAGSSGIEFNVAHAKDVILIALRRRVPVGIDVEWLDPGMETLELAQTTFTPREAGLVAQAAPGRERLLAFYRCWTQKEAIVKADGRGLMLPLTLFEVPILDDAERALQSKVRVSAFEGRPEQIFDVFALGIGEDYIGTLATQTPCGDVLSCRFPLPGPSIHR</sequence>
<dbReference type="Gene3D" id="3.90.470.20">
    <property type="entry name" value="4'-phosphopantetheinyl transferase domain"/>
    <property type="match status" value="1"/>
</dbReference>
<dbReference type="GO" id="GO:0005829">
    <property type="term" value="C:cytosol"/>
    <property type="evidence" value="ECO:0007669"/>
    <property type="project" value="TreeGrafter"/>
</dbReference>
<dbReference type="PANTHER" id="PTHR12215">
    <property type="entry name" value="PHOSPHOPANTETHEINE TRANSFERASE"/>
    <property type="match status" value="1"/>
</dbReference>
<dbReference type="OrthoDB" id="9808281at2"/>
<dbReference type="PANTHER" id="PTHR12215:SF10">
    <property type="entry name" value="L-AMINOADIPATE-SEMIALDEHYDE DEHYDROGENASE-PHOSPHOPANTETHEINYL TRANSFERASE"/>
    <property type="match status" value="1"/>
</dbReference>